<dbReference type="AlphaFoldDB" id="A0A843VFH8"/>
<name>A0A843VFH8_COLES</name>
<proteinExistence type="predicted"/>
<keyword evidence="2" id="KW-1185">Reference proteome</keyword>
<sequence>MSLPNWLLPLPGTPVLGSLLREYFGLRVCSSWQPVRRTLELRGKWWLGQWRVSRLQSFRGWSGMPRTVWSSTQRRPASPISHCLAPCGPGTARGGQAWDRSPVRLRQLLLLYLCPTSL</sequence>
<comment type="caution">
    <text evidence="1">The sequence shown here is derived from an EMBL/GenBank/DDBJ whole genome shotgun (WGS) entry which is preliminary data.</text>
</comment>
<dbReference type="EMBL" id="NMUH01001704">
    <property type="protein sequence ID" value="MQL94695.1"/>
    <property type="molecule type" value="Genomic_DNA"/>
</dbReference>
<evidence type="ECO:0000313" key="2">
    <source>
        <dbReference type="Proteomes" id="UP000652761"/>
    </source>
</evidence>
<dbReference type="Proteomes" id="UP000652761">
    <property type="component" value="Unassembled WGS sequence"/>
</dbReference>
<gene>
    <name evidence="1" type="ORF">Taro_027355</name>
</gene>
<reference evidence="1" key="1">
    <citation type="submission" date="2017-07" db="EMBL/GenBank/DDBJ databases">
        <title>Taro Niue Genome Assembly and Annotation.</title>
        <authorList>
            <person name="Atibalentja N."/>
            <person name="Keating K."/>
            <person name="Fields C.J."/>
        </authorList>
    </citation>
    <scope>NUCLEOTIDE SEQUENCE</scope>
    <source>
        <strain evidence="1">Niue_2</strain>
        <tissue evidence="1">Leaf</tissue>
    </source>
</reference>
<accession>A0A843VFH8</accession>
<evidence type="ECO:0000313" key="1">
    <source>
        <dbReference type="EMBL" id="MQL94695.1"/>
    </source>
</evidence>
<organism evidence="1 2">
    <name type="scientific">Colocasia esculenta</name>
    <name type="common">Wild taro</name>
    <name type="synonym">Arum esculentum</name>
    <dbReference type="NCBI Taxonomy" id="4460"/>
    <lineage>
        <taxon>Eukaryota</taxon>
        <taxon>Viridiplantae</taxon>
        <taxon>Streptophyta</taxon>
        <taxon>Embryophyta</taxon>
        <taxon>Tracheophyta</taxon>
        <taxon>Spermatophyta</taxon>
        <taxon>Magnoliopsida</taxon>
        <taxon>Liliopsida</taxon>
        <taxon>Araceae</taxon>
        <taxon>Aroideae</taxon>
        <taxon>Colocasieae</taxon>
        <taxon>Colocasia</taxon>
    </lineage>
</organism>
<protein>
    <submittedName>
        <fullName evidence="1">Uncharacterized protein</fullName>
    </submittedName>
</protein>